<protein>
    <submittedName>
        <fullName evidence="1">Uncharacterized protein</fullName>
    </submittedName>
</protein>
<evidence type="ECO:0000313" key="2">
    <source>
        <dbReference type="Proteomes" id="UP000288716"/>
    </source>
</evidence>
<dbReference type="AlphaFoldDB" id="A0A443SB30"/>
<dbReference type="VEuPathDB" id="VectorBase:LDEU007366"/>
<dbReference type="EMBL" id="NCKV01004562">
    <property type="protein sequence ID" value="RWS24674.1"/>
    <property type="molecule type" value="Genomic_DNA"/>
</dbReference>
<accession>A0A443SB30</accession>
<reference evidence="1 2" key="1">
    <citation type="journal article" date="2018" name="Gigascience">
        <title>Genomes of trombidid mites reveal novel predicted allergens and laterally-transferred genes associated with secondary metabolism.</title>
        <authorList>
            <person name="Dong X."/>
            <person name="Chaisiri K."/>
            <person name="Xia D."/>
            <person name="Armstrong S.D."/>
            <person name="Fang Y."/>
            <person name="Donnelly M.J."/>
            <person name="Kadowaki T."/>
            <person name="McGarry J.W."/>
            <person name="Darby A.C."/>
            <person name="Makepeace B.L."/>
        </authorList>
    </citation>
    <scope>NUCLEOTIDE SEQUENCE [LARGE SCALE GENOMIC DNA]</scope>
    <source>
        <strain evidence="1">UoL-UT</strain>
    </source>
</reference>
<evidence type="ECO:0000313" key="1">
    <source>
        <dbReference type="EMBL" id="RWS24674.1"/>
    </source>
</evidence>
<sequence>MSKNLLQSTRVCRSLPRLLWMPVRRVNIDSAKNRLQVNFCSLEICRRIEEWSANSTTISQSFHAFQTTK</sequence>
<gene>
    <name evidence="1" type="ORF">B4U80_07104</name>
</gene>
<organism evidence="1 2">
    <name type="scientific">Leptotrombidium deliense</name>
    <dbReference type="NCBI Taxonomy" id="299467"/>
    <lineage>
        <taxon>Eukaryota</taxon>
        <taxon>Metazoa</taxon>
        <taxon>Ecdysozoa</taxon>
        <taxon>Arthropoda</taxon>
        <taxon>Chelicerata</taxon>
        <taxon>Arachnida</taxon>
        <taxon>Acari</taxon>
        <taxon>Acariformes</taxon>
        <taxon>Trombidiformes</taxon>
        <taxon>Prostigmata</taxon>
        <taxon>Anystina</taxon>
        <taxon>Parasitengona</taxon>
        <taxon>Trombiculoidea</taxon>
        <taxon>Trombiculidae</taxon>
        <taxon>Leptotrombidium</taxon>
    </lineage>
</organism>
<dbReference type="Proteomes" id="UP000288716">
    <property type="component" value="Unassembled WGS sequence"/>
</dbReference>
<keyword evidence="2" id="KW-1185">Reference proteome</keyword>
<comment type="caution">
    <text evidence="1">The sequence shown here is derived from an EMBL/GenBank/DDBJ whole genome shotgun (WGS) entry which is preliminary data.</text>
</comment>
<proteinExistence type="predicted"/>
<name>A0A443SB30_9ACAR</name>